<feature type="non-terminal residue" evidence="4">
    <location>
        <position position="1"/>
    </location>
</feature>
<evidence type="ECO:0000256" key="3">
    <source>
        <dbReference type="SAM" id="MobiDB-lite"/>
    </source>
</evidence>
<feature type="region of interest" description="Disordered" evidence="3">
    <location>
        <begin position="319"/>
        <end position="340"/>
    </location>
</feature>
<dbReference type="GO" id="GO:0005739">
    <property type="term" value="C:mitochondrion"/>
    <property type="evidence" value="ECO:0007669"/>
    <property type="project" value="TreeGrafter"/>
</dbReference>
<dbReference type="PANTHER" id="PTHR13090">
    <property type="entry name" value="ARGININE-HYDROXYLASE NDUFAF5, MITOCHONDRIAL"/>
    <property type="match status" value="1"/>
</dbReference>
<gene>
    <name evidence="4" type="ORF">NMOB1V02_LOCUS7202</name>
</gene>
<name>A0A7R9BRX9_9CRUS</name>
<protein>
    <recommendedName>
        <fullName evidence="6">Methyltransferase type 11 domain-containing protein</fullName>
    </recommendedName>
</protein>
<keyword evidence="5" id="KW-1185">Reference proteome</keyword>
<dbReference type="Gene3D" id="3.40.50.150">
    <property type="entry name" value="Vaccinia Virus protein VP39"/>
    <property type="match status" value="1"/>
</dbReference>
<dbReference type="SUPFAM" id="SSF53335">
    <property type="entry name" value="S-adenosyl-L-methionine-dependent methyltransferases"/>
    <property type="match status" value="1"/>
</dbReference>
<dbReference type="OrthoDB" id="16816at2759"/>
<keyword evidence="2" id="KW-0808">Transferase</keyword>
<dbReference type="GO" id="GO:0008168">
    <property type="term" value="F:methyltransferase activity"/>
    <property type="evidence" value="ECO:0007669"/>
    <property type="project" value="UniProtKB-KW"/>
</dbReference>
<evidence type="ECO:0000256" key="1">
    <source>
        <dbReference type="ARBA" id="ARBA00022603"/>
    </source>
</evidence>
<dbReference type="Pfam" id="PF13489">
    <property type="entry name" value="Methyltransf_23"/>
    <property type="match status" value="1"/>
</dbReference>
<dbReference type="GO" id="GO:0032259">
    <property type="term" value="P:methylation"/>
    <property type="evidence" value="ECO:0007669"/>
    <property type="project" value="UniProtKB-KW"/>
</dbReference>
<dbReference type="EMBL" id="OA883715">
    <property type="protein sequence ID" value="CAD7279530.1"/>
    <property type="molecule type" value="Genomic_DNA"/>
</dbReference>
<dbReference type="CDD" id="cd02440">
    <property type="entry name" value="AdoMet_MTases"/>
    <property type="match status" value="1"/>
</dbReference>
<evidence type="ECO:0008006" key="6">
    <source>
        <dbReference type="Google" id="ProtNLM"/>
    </source>
</evidence>
<dbReference type="EMBL" id="CAJPEX010001678">
    <property type="protein sequence ID" value="CAG0919682.1"/>
    <property type="molecule type" value="Genomic_DNA"/>
</dbReference>
<dbReference type="AlphaFoldDB" id="A0A7R9BRX9"/>
<dbReference type="PANTHER" id="PTHR13090:SF1">
    <property type="entry name" value="ARGININE-HYDROXYLASE NDUFAF5, MITOCHONDRIAL"/>
    <property type="match status" value="1"/>
</dbReference>
<organism evidence="4">
    <name type="scientific">Notodromas monacha</name>
    <dbReference type="NCBI Taxonomy" id="399045"/>
    <lineage>
        <taxon>Eukaryota</taxon>
        <taxon>Metazoa</taxon>
        <taxon>Ecdysozoa</taxon>
        <taxon>Arthropoda</taxon>
        <taxon>Crustacea</taxon>
        <taxon>Oligostraca</taxon>
        <taxon>Ostracoda</taxon>
        <taxon>Podocopa</taxon>
        <taxon>Podocopida</taxon>
        <taxon>Cypridocopina</taxon>
        <taxon>Cypridoidea</taxon>
        <taxon>Cyprididae</taxon>
        <taxon>Notodromas</taxon>
    </lineage>
</organism>
<dbReference type="GO" id="GO:0032981">
    <property type="term" value="P:mitochondrial respiratory chain complex I assembly"/>
    <property type="evidence" value="ECO:0007669"/>
    <property type="project" value="TreeGrafter"/>
</dbReference>
<sequence length="340" mass="37821">MRWRGLARLASSVGPSCPPCSRILVDGFQSMGMANVTGINVFDRQTKLLQRSRAALAPDADNYDYVKAEIGYRVADRLYDIKREMDIVVDLGCGRGHVSRHISADWVKKLVLTDHCPEWANTAVIDPEMPAELVSRLSLCEDKDAWPFEPNSVSCFLSSLSLHWVNDLPRCLGNIASSLRPDGVLICSVFGGETLYELRASLQLAELEREGGFAAHVSPFVRVEDLAGLLNKAGFTMLTLDSDEVVVRYPSMFEVMRDLQGMGESSATWTRKAHLHRETLMAAAAIYREMYGFPEEDGMPEGVPATFQILYAIGWKPDPSQPKPAARGTRLHRDFLNGRD</sequence>
<evidence type="ECO:0000313" key="4">
    <source>
        <dbReference type="EMBL" id="CAD7279530.1"/>
    </source>
</evidence>
<keyword evidence="1" id="KW-0489">Methyltransferase</keyword>
<evidence type="ECO:0000313" key="5">
    <source>
        <dbReference type="Proteomes" id="UP000678499"/>
    </source>
</evidence>
<dbReference type="InterPro" id="IPR029063">
    <property type="entry name" value="SAM-dependent_MTases_sf"/>
</dbReference>
<accession>A0A7R9BRX9</accession>
<dbReference type="InterPro" id="IPR050602">
    <property type="entry name" value="Malonyl-ACP_OMT"/>
</dbReference>
<feature type="compositionally biased region" description="Basic and acidic residues" evidence="3">
    <location>
        <begin position="331"/>
        <end position="340"/>
    </location>
</feature>
<reference evidence="4" key="1">
    <citation type="submission" date="2020-11" db="EMBL/GenBank/DDBJ databases">
        <authorList>
            <person name="Tran Van P."/>
        </authorList>
    </citation>
    <scope>NUCLEOTIDE SEQUENCE</scope>
</reference>
<dbReference type="Proteomes" id="UP000678499">
    <property type="component" value="Unassembled WGS sequence"/>
</dbReference>
<evidence type="ECO:0000256" key="2">
    <source>
        <dbReference type="ARBA" id="ARBA00022679"/>
    </source>
</evidence>
<proteinExistence type="predicted"/>